<name>A0ABW0IE78_9BACT</name>
<dbReference type="Proteomes" id="UP001596106">
    <property type="component" value="Unassembled WGS sequence"/>
</dbReference>
<dbReference type="Gene3D" id="3.20.20.150">
    <property type="entry name" value="Divalent-metal-dependent TIM barrel enzymes"/>
    <property type="match status" value="1"/>
</dbReference>
<accession>A0ABW0IE78</accession>
<dbReference type="GO" id="GO:0016853">
    <property type="term" value="F:isomerase activity"/>
    <property type="evidence" value="ECO:0007669"/>
    <property type="project" value="UniProtKB-KW"/>
</dbReference>
<keyword evidence="4" id="KW-1185">Reference proteome</keyword>
<evidence type="ECO:0000259" key="2">
    <source>
        <dbReference type="Pfam" id="PF01261"/>
    </source>
</evidence>
<dbReference type="InterPro" id="IPR036237">
    <property type="entry name" value="Xyl_isomerase-like_sf"/>
</dbReference>
<protein>
    <submittedName>
        <fullName evidence="3">Sugar phosphate isomerase/epimerase family protein</fullName>
    </submittedName>
</protein>
<feature type="chain" id="PRO_5045614003" evidence="1">
    <location>
        <begin position="21"/>
        <end position="292"/>
    </location>
</feature>
<feature type="signal peptide" evidence="1">
    <location>
        <begin position="1"/>
        <end position="20"/>
    </location>
</feature>
<evidence type="ECO:0000256" key="1">
    <source>
        <dbReference type="SAM" id="SignalP"/>
    </source>
</evidence>
<dbReference type="InterPro" id="IPR050312">
    <property type="entry name" value="IolE/XylAMocC-like"/>
</dbReference>
<keyword evidence="1" id="KW-0732">Signal</keyword>
<dbReference type="SUPFAM" id="SSF51658">
    <property type="entry name" value="Xylose isomerase-like"/>
    <property type="match status" value="1"/>
</dbReference>
<organism evidence="3 4">
    <name type="scientific">Larkinella bovis</name>
    <dbReference type="NCBI Taxonomy" id="683041"/>
    <lineage>
        <taxon>Bacteria</taxon>
        <taxon>Pseudomonadati</taxon>
        <taxon>Bacteroidota</taxon>
        <taxon>Cytophagia</taxon>
        <taxon>Cytophagales</taxon>
        <taxon>Spirosomataceae</taxon>
        <taxon>Larkinella</taxon>
    </lineage>
</organism>
<evidence type="ECO:0000313" key="4">
    <source>
        <dbReference type="Proteomes" id="UP001596106"/>
    </source>
</evidence>
<dbReference type="PANTHER" id="PTHR12110">
    <property type="entry name" value="HYDROXYPYRUVATE ISOMERASE"/>
    <property type="match status" value="1"/>
</dbReference>
<dbReference type="RefSeq" id="WP_379846756.1">
    <property type="nucleotide sequence ID" value="NZ_JBHSMA010000004.1"/>
</dbReference>
<evidence type="ECO:0000313" key="3">
    <source>
        <dbReference type="EMBL" id="MFC5410762.1"/>
    </source>
</evidence>
<dbReference type="PANTHER" id="PTHR12110:SF41">
    <property type="entry name" value="INOSOSE DEHYDRATASE"/>
    <property type="match status" value="1"/>
</dbReference>
<proteinExistence type="predicted"/>
<sequence>MKTGKIVTSFLILGTLFVAAKVRDLTPDATRNVPYPESKLGWKLAVQTSTFRRFTFFESIDKIKACGLSYVEGFTGQEIGGGLAGKTDYHMDKATRDKILQMLREKGVKFVAYGVVTPHTEADWRQLFDFGKAMGIETFTAEPDAKDLPLVSKLCDDYKINVAIHNHARPSHYWSPDSVLKALNGQSKRMGACADIGHWLRSGLDPVDCLKKLDGHLVAAHMKDLNEKGNKQAHDVHWGTGAANIAGVIRELKKQKFTGVISAEYEYNRDETWYDSVPDITTSREYYIKCVR</sequence>
<keyword evidence="3" id="KW-0413">Isomerase</keyword>
<dbReference type="InterPro" id="IPR013022">
    <property type="entry name" value="Xyl_isomerase-like_TIM-brl"/>
</dbReference>
<gene>
    <name evidence="3" type="ORF">ACFPMF_15675</name>
</gene>
<comment type="caution">
    <text evidence="3">The sequence shown here is derived from an EMBL/GenBank/DDBJ whole genome shotgun (WGS) entry which is preliminary data.</text>
</comment>
<dbReference type="Pfam" id="PF01261">
    <property type="entry name" value="AP_endonuc_2"/>
    <property type="match status" value="1"/>
</dbReference>
<reference evidence="4" key="1">
    <citation type="journal article" date="2019" name="Int. J. Syst. Evol. Microbiol.">
        <title>The Global Catalogue of Microorganisms (GCM) 10K type strain sequencing project: providing services to taxonomists for standard genome sequencing and annotation.</title>
        <authorList>
            <consortium name="The Broad Institute Genomics Platform"/>
            <consortium name="The Broad Institute Genome Sequencing Center for Infectious Disease"/>
            <person name="Wu L."/>
            <person name="Ma J."/>
        </authorList>
    </citation>
    <scope>NUCLEOTIDE SEQUENCE [LARGE SCALE GENOMIC DNA]</scope>
    <source>
        <strain evidence="4">CCUG 55250</strain>
    </source>
</reference>
<dbReference type="EMBL" id="JBHSMA010000004">
    <property type="protein sequence ID" value="MFC5410762.1"/>
    <property type="molecule type" value="Genomic_DNA"/>
</dbReference>
<feature type="domain" description="Xylose isomerase-like TIM barrel" evidence="2">
    <location>
        <begin position="61"/>
        <end position="273"/>
    </location>
</feature>